<name>A0A9P7RDJ6_9PEZI</name>
<evidence type="ECO:0000313" key="2">
    <source>
        <dbReference type="Proteomes" id="UP000699042"/>
    </source>
</evidence>
<sequence>METLQPIFKTQFLPVSPDELIMMLSAGSKAVTTAYQSFRSVFRERSMMEIGLTDTFIMHAQVLFSSEGKDAFFEWSNNENVTGCDFAVTVNSHQTNGYGILFQAKVAKAAEGGTYADFFYDYGL</sequence>
<protein>
    <submittedName>
        <fullName evidence="1">Uncharacterized protein</fullName>
    </submittedName>
</protein>
<reference evidence="1" key="1">
    <citation type="submission" date="2021-05" db="EMBL/GenBank/DDBJ databases">
        <title>Comparative genomics of three Colletotrichum scovillei strains and genetic complementation revealed genes involved fungal growth and virulence on chili pepper.</title>
        <authorList>
            <person name="Hsieh D.-K."/>
            <person name="Chuang S.-C."/>
            <person name="Chen C.-Y."/>
            <person name="Chao Y.-T."/>
            <person name="Lu M.-Y.J."/>
            <person name="Lee M.-H."/>
            <person name="Shih M.-C."/>
        </authorList>
    </citation>
    <scope>NUCLEOTIDE SEQUENCE</scope>
    <source>
        <strain evidence="1">Coll-153</strain>
    </source>
</reference>
<proteinExistence type="predicted"/>
<dbReference type="EMBL" id="JAESDN010000002">
    <property type="protein sequence ID" value="KAG7055338.1"/>
    <property type="molecule type" value="Genomic_DNA"/>
</dbReference>
<dbReference type="AlphaFoldDB" id="A0A9P7RDJ6"/>
<keyword evidence="2" id="KW-1185">Reference proteome</keyword>
<dbReference type="Proteomes" id="UP000699042">
    <property type="component" value="Unassembled WGS sequence"/>
</dbReference>
<comment type="caution">
    <text evidence="1">The sequence shown here is derived from an EMBL/GenBank/DDBJ whole genome shotgun (WGS) entry which is preliminary data.</text>
</comment>
<gene>
    <name evidence="1" type="ORF">JMJ77_007799</name>
</gene>
<organism evidence="1 2">
    <name type="scientific">Colletotrichum scovillei</name>
    <dbReference type="NCBI Taxonomy" id="1209932"/>
    <lineage>
        <taxon>Eukaryota</taxon>
        <taxon>Fungi</taxon>
        <taxon>Dikarya</taxon>
        <taxon>Ascomycota</taxon>
        <taxon>Pezizomycotina</taxon>
        <taxon>Sordariomycetes</taxon>
        <taxon>Hypocreomycetidae</taxon>
        <taxon>Glomerellales</taxon>
        <taxon>Glomerellaceae</taxon>
        <taxon>Colletotrichum</taxon>
        <taxon>Colletotrichum acutatum species complex</taxon>
    </lineage>
</organism>
<accession>A0A9P7RDJ6</accession>
<evidence type="ECO:0000313" key="1">
    <source>
        <dbReference type="EMBL" id="KAG7055338.1"/>
    </source>
</evidence>